<keyword evidence="6" id="KW-0456">Lyase</keyword>
<evidence type="ECO:0000313" key="12">
    <source>
        <dbReference type="Proteomes" id="UP000603708"/>
    </source>
</evidence>
<dbReference type="CDD" id="cd01562">
    <property type="entry name" value="Thr-dehyd"/>
    <property type="match status" value="1"/>
</dbReference>
<reference evidence="11" key="2">
    <citation type="submission" date="2020-09" db="EMBL/GenBank/DDBJ databases">
        <authorList>
            <person name="Sun Q."/>
            <person name="Ohkuma M."/>
        </authorList>
    </citation>
    <scope>NUCLEOTIDE SEQUENCE</scope>
    <source>
        <strain evidence="11">JCM 5069</strain>
    </source>
</reference>
<dbReference type="Proteomes" id="UP000603708">
    <property type="component" value="Unassembled WGS sequence"/>
</dbReference>
<comment type="cofactor">
    <cofactor evidence="2">
        <name>pyridoxal 5'-phosphate</name>
        <dbReference type="ChEBI" id="CHEBI:597326"/>
    </cofactor>
</comment>
<evidence type="ECO:0000256" key="5">
    <source>
        <dbReference type="ARBA" id="ARBA00022898"/>
    </source>
</evidence>
<dbReference type="GO" id="GO:0030378">
    <property type="term" value="F:serine racemase activity"/>
    <property type="evidence" value="ECO:0007669"/>
    <property type="project" value="TreeGrafter"/>
</dbReference>
<dbReference type="FunFam" id="3.40.50.1100:FF:000005">
    <property type="entry name" value="Threonine dehydratase catabolic"/>
    <property type="match status" value="1"/>
</dbReference>
<evidence type="ECO:0000313" key="11">
    <source>
        <dbReference type="EMBL" id="GHH83685.1"/>
    </source>
</evidence>
<dbReference type="FunFam" id="3.40.50.1100:FF:000007">
    <property type="entry name" value="L-threonine dehydratase catabolic TdcB"/>
    <property type="match status" value="1"/>
</dbReference>
<name>A0A919GGV0_9ACTN</name>
<dbReference type="GO" id="GO:0005524">
    <property type="term" value="F:ATP binding"/>
    <property type="evidence" value="ECO:0007669"/>
    <property type="project" value="TreeGrafter"/>
</dbReference>
<comment type="similarity">
    <text evidence="3">Belongs to the serine/threonine dehydratase family.</text>
</comment>
<comment type="catalytic activity">
    <reaction evidence="1">
        <text>L-threonine = 2-oxobutanoate + NH4(+)</text>
        <dbReference type="Rhea" id="RHEA:22108"/>
        <dbReference type="ChEBI" id="CHEBI:16763"/>
        <dbReference type="ChEBI" id="CHEBI:28938"/>
        <dbReference type="ChEBI" id="CHEBI:57926"/>
        <dbReference type="EC" id="4.3.1.19"/>
    </reaction>
</comment>
<gene>
    <name evidence="11" type="ORF">GCM10018793_46380</name>
</gene>
<evidence type="ECO:0000256" key="1">
    <source>
        <dbReference type="ARBA" id="ARBA00001274"/>
    </source>
</evidence>
<feature type="region of interest" description="Disordered" evidence="9">
    <location>
        <begin position="1"/>
        <end position="42"/>
    </location>
</feature>
<keyword evidence="12" id="KW-1185">Reference proteome</keyword>
<feature type="region of interest" description="Disordered" evidence="9">
    <location>
        <begin position="62"/>
        <end position="102"/>
    </location>
</feature>
<keyword evidence="5" id="KW-0663">Pyridoxal phosphate</keyword>
<reference evidence="11" key="1">
    <citation type="journal article" date="2014" name="Int. J. Syst. Evol. Microbiol.">
        <title>Complete genome sequence of Corynebacterium casei LMG S-19264T (=DSM 44701T), isolated from a smear-ripened cheese.</title>
        <authorList>
            <consortium name="US DOE Joint Genome Institute (JGI-PGF)"/>
            <person name="Walter F."/>
            <person name="Albersmeier A."/>
            <person name="Kalinowski J."/>
            <person name="Ruckert C."/>
        </authorList>
    </citation>
    <scope>NUCLEOTIDE SEQUENCE</scope>
    <source>
        <strain evidence="11">JCM 5069</strain>
    </source>
</reference>
<dbReference type="PANTHER" id="PTHR43050">
    <property type="entry name" value="SERINE / THREONINE RACEMASE FAMILY MEMBER"/>
    <property type="match status" value="1"/>
</dbReference>
<dbReference type="GO" id="GO:0000287">
    <property type="term" value="F:magnesium ion binding"/>
    <property type="evidence" value="ECO:0007669"/>
    <property type="project" value="TreeGrafter"/>
</dbReference>
<sequence>MVAGSRESRRRARRHLTGAVREQAAGRRPGRGSAGGPYDPELFGGEVAVPRVKVHPAVLLGRGGGEAAASGPDARAGAEPRGRRRGRRVPGARFSIPQPDIGTGVMTDTAQVTLEDIREAAARIEGVAHRTPVLRSRTLDALVGAEVFLKCENFQRIGAFKFRGAYNAAARLSPQARAAGIAAYSSGNHAQAIALAARELGTSAVILMPEDTPRSKKDATAGYGAEIVTYDRYTGDRVAIGEALAAERGLALIPPYEHPDVIAGQGTAALELIDEVGALDALVAPVGGGGLMAGSATAVKGLVPGARLIGVEPEAGNDTQRSLAAGSRVAVPVPRTIADGLAANIPGELTFSINQRLVDEIATVGDDEIRAAMRLVFERLKIVVEPSGAAALAALVTGRISPVPPRVGVIVSGGNISAQRFAELLAD</sequence>
<dbReference type="PANTHER" id="PTHR43050:SF1">
    <property type="entry name" value="SERINE RACEMASE"/>
    <property type="match status" value="1"/>
</dbReference>
<dbReference type="EC" id="4.3.1.19" evidence="4"/>
<feature type="domain" description="Tryptophan synthase beta chain-like PALP" evidence="10">
    <location>
        <begin position="128"/>
        <end position="413"/>
    </location>
</feature>
<dbReference type="AlphaFoldDB" id="A0A919GGV0"/>
<protein>
    <recommendedName>
        <fullName evidence="4">threonine ammonia-lyase</fullName>
        <ecNumber evidence="4">4.3.1.19</ecNumber>
    </recommendedName>
    <alternativeName>
        <fullName evidence="8">Threonine deaminase</fullName>
    </alternativeName>
</protein>
<evidence type="ECO:0000259" key="10">
    <source>
        <dbReference type="Pfam" id="PF00291"/>
    </source>
</evidence>
<dbReference type="Pfam" id="PF00291">
    <property type="entry name" value="PALP"/>
    <property type="match status" value="1"/>
</dbReference>
<dbReference type="GO" id="GO:0004794">
    <property type="term" value="F:threonine deaminase activity"/>
    <property type="evidence" value="ECO:0007669"/>
    <property type="project" value="UniProtKB-EC"/>
</dbReference>
<evidence type="ECO:0000256" key="2">
    <source>
        <dbReference type="ARBA" id="ARBA00001933"/>
    </source>
</evidence>
<organism evidence="11 12">
    <name type="scientific">Streptomyces sulfonofaciens</name>
    <dbReference type="NCBI Taxonomy" id="68272"/>
    <lineage>
        <taxon>Bacteria</taxon>
        <taxon>Bacillati</taxon>
        <taxon>Actinomycetota</taxon>
        <taxon>Actinomycetes</taxon>
        <taxon>Kitasatosporales</taxon>
        <taxon>Streptomycetaceae</taxon>
        <taxon>Streptomyces</taxon>
    </lineage>
</organism>
<evidence type="ECO:0000256" key="4">
    <source>
        <dbReference type="ARBA" id="ARBA00012096"/>
    </source>
</evidence>
<evidence type="ECO:0000256" key="9">
    <source>
        <dbReference type="SAM" id="MobiDB-lite"/>
    </source>
</evidence>
<evidence type="ECO:0000256" key="6">
    <source>
        <dbReference type="ARBA" id="ARBA00023239"/>
    </source>
</evidence>
<comment type="function">
    <text evidence="7">Catalyzes the anaerobic formation of alpha-ketobutyrate and ammonia from threonine in a two-step reaction. The first step involved a dehydration of threonine and a production of enamine intermediates (aminocrotonate), which tautomerizes to its imine form (iminobutyrate). Both intermediates are unstable and short-lived. The second step is the nonenzymatic hydrolysis of the enamine/imine intermediates to form 2-ketobutyrate and free ammonia. In the low water environment of the cell, the second step is accelerated by RidA.</text>
</comment>
<accession>A0A919GGV0</accession>
<dbReference type="SUPFAM" id="SSF53686">
    <property type="entry name" value="Tryptophan synthase beta subunit-like PLP-dependent enzymes"/>
    <property type="match status" value="1"/>
</dbReference>
<proteinExistence type="inferred from homology"/>
<dbReference type="InterPro" id="IPR036052">
    <property type="entry name" value="TrpB-like_PALP_sf"/>
</dbReference>
<dbReference type="InterPro" id="IPR001926">
    <property type="entry name" value="TrpB-like_PALP"/>
</dbReference>
<comment type="caution">
    <text evidence="11">The sequence shown here is derived from an EMBL/GenBank/DDBJ whole genome shotgun (WGS) entry which is preliminary data.</text>
</comment>
<evidence type="ECO:0000256" key="7">
    <source>
        <dbReference type="ARBA" id="ARBA00025527"/>
    </source>
</evidence>
<dbReference type="Gene3D" id="3.40.50.1100">
    <property type="match status" value="2"/>
</dbReference>
<dbReference type="GO" id="GO:0030170">
    <property type="term" value="F:pyridoxal phosphate binding"/>
    <property type="evidence" value="ECO:0007669"/>
    <property type="project" value="TreeGrafter"/>
</dbReference>
<dbReference type="GO" id="GO:0003941">
    <property type="term" value="F:L-serine ammonia-lyase activity"/>
    <property type="evidence" value="ECO:0007669"/>
    <property type="project" value="TreeGrafter"/>
</dbReference>
<dbReference type="EMBL" id="BNCD01000014">
    <property type="protein sequence ID" value="GHH83685.1"/>
    <property type="molecule type" value="Genomic_DNA"/>
</dbReference>
<dbReference type="GO" id="GO:0070179">
    <property type="term" value="P:D-serine biosynthetic process"/>
    <property type="evidence" value="ECO:0007669"/>
    <property type="project" value="TreeGrafter"/>
</dbReference>
<evidence type="ECO:0000256" key="3">
    <source>
        <dbReference type="ARBA" id="ARBA00010869"/>
    </source>
</evidence>
<evidence type="ECO:0000256" key="8">
    <source>
        <dbReference type="ARBA" id="ARBA00031427"/>
    </source>
</evidence>
<dbReference type="GO" id="GO:0018114">
    <property type="term" value="F:threonine racemase activity"/>
    <property type="evidence" value="ECO:0007669"/>
    <property type="project" value="TreeGrafter"/>
</dbReference>